<dbReference type="Proteomes" id="UP000480943">
    <property type="component" value="Unassembled WGS sequence"/>
</dbReference>
<dbReference type="Proteomes" id="UP000533429">
    <property type="component" value="Unassembled WGS sequence"/>
</dbReference>
<evidence type="ECO:0000313" key="2">
    <source>
        <dbReference type="EMBL" id="KAB1185681.1"/>
    </source>
</evidence>
<evidence type="ECO:0000256" key="1">
    <source>
        <dbReference type="SAM" id="Phobius"/>
    </source>
</evidence>
<keyword evidence="1" id="KW-0472">Membrane</keyword>
<name>A0A850QXV2_PHODD</name>
<reference evidence="2 4" key="1">
    <citation type="submission" date="2019-09" db="EMBL/GenBank/DDBJ databases">
        <title>Photobacterium damselae subsp. damselae CDC-2227-81, a human clinical isolate.</title>
        <authorList>
            <person name="Osorio C.R."/>
        </authorList>
    </citation>
    <scope>NUCLEOTIDE SEQUENCE [LARGE SCALE GENOMIC DNA]</scope>
    <source>
        <strain evidence="2 4">CDC-2227-81</strain>
    </source>
</reference>
<dbReference type="RefSeq" id="WP_106340398.1">
    <property type="nucleotide sequence ID" value="NZ_PVXI01000106.1"/>
</dbReference>
<keyword evidence="1" id="KW-1133">Transmembrane helix</keyword>
<dbReference type="AlphaFoldDB" id="A0A850QXV2"/>
<accession>A0A850QXV2</accession>
<evidence type="ECO:0000313" key="5">
    <source>
        <dbReference type="Proteomes" id="UP000533429"/>
    </source>
</evidence>
<comment type="caution">
    <text evidence="3">The sequence shown here is derived from an EMBL/GenBank/DDBJ whole genome shotgun (WGS) entry which is preliminary data.</text>
</comment>
<feature type="transmembrane region" description="Helical" evidence="1">
    <location>
        <begin position="54"/>
        <end position="74"/>
    </location>
</feature>
<evidence type="ECO:0000313" key="4">
    <source>
        <dbReference type="Proteomes" id="UP000480943"/>
    </source>
</evidence>
<keyword evidence="1" id="KW-0812">Transmembrane</keyword>
<sequence>MSQNKNDKVSYKYVVAHILQTQKLACVIIFVIQVVAFIAFLSVIPKSMTMVDTIFLTLMVLTFYCSAAVTYVGQYKEKLETGSSNPIWNKRFDKMTMLIMIAVAAFGVINAIFT</sequence>
<feature type="transmembrane region" description="Helical" evidence="1">
    <location>
        <begin position="95"/>
        <end position="113"/>
    </location>
</feature>
<proteinExistence type="predicted"/>
<protein>
    <submittedName>
        <fullName evidence="3">Uncharacterized protein</fullName>
    </submittedName>
</protein>
<reference evidence="3 5" key="2">
    <citation type="submission" date="2020-06" db="EMBL/GenBank/DDBJ databases">
        <title>Photobacterium damselae subsp. damselae comparative genomics.</title>
        <authorList>
            <person name="Osorio C.R."/>
        </authorList>
    </citation>
    <scope>NUCLEOTIDE SEQUENCE [LARGE SCALE GENOMIC DNA]</scope>
    <source>
        <strain evidence="3 5">TW250/03</strain>
    </source>
</reference>
<feature type="transmembrane region" description="Helical" evidence="1">
    <location>
        <begin position="21"/>
        <end position="42"/>
    </location>
</feature>
<gene>
    <name evidence="2" type="ORF">F6450_00900</name>
    <name evidence="3" type="ORF">HWA77_24840</name>
</gene>
<dbReference type="EMBL" id="VZUQ01000014">
    <property type="protein sequence ID" value="KAB1185681.1"/>
    <property type="molecule type" value="Genomic_DNA"/>
</dbReference>
<organism evidence="3 5">
    <name type="scientific">Photobacterium damselae subsp. damselae</name>
    <name type="common">Listonella damsela</name>
    <dbReference type="NCBI Taxonomy" id="85581"/>
    <lineage>
        <taxon>Bacteria</taxon>
        <taxon>Pseudomonadati</taxon>
        <taxon>Pseudomonadota</taxon>
        <taxon>Gammaproteobacteria</taxon>
        <taxon>Vibrionales</taxon>
        <taxon>Vibrionaceae</taxon>
        <taxon>Photobacterium</taxon>
    </lineage>
</organism>
<evidence type="ECO:0000313" key="3">
    <source>
        <dbReference type="EMBL" id="NVP03436.1"/>
    </source>
</evidence>
<dbReference type="EMBL" id="JABXOR010001609">
    <property type="protein sequence ID" value="NVP03436.1"/>
    <property type="molecule type" value="Genomic_DNA"/>
</dbReference>